<keyword evidence="2" id="KW-1185">Reference proteome</keyword>
<organism evidence="1 2">
    <name type="scientific">Pseudoalteromonas denitrificans DSM 6059</name>
    <dbReference type="NCBI Taxonomy" id="1123010"/>
    <lineage>
        <taxon>Bacteria</taxon>
        <taxon>Pseudomonadati</taxon>
        <taxon>Pseudomonadota</taxon>
        <taxon>Gammaproteobacteria</taxon>
        <taxon>Alteromonadales</taxon>
        <taxon>Pseudoalteromonadaceae</taxon>
        <taxon>Pseudoalteromonas</taxon>
    </lineage>
</organism>
<proteinExistence type="predicted"/>
<evidence type="ECO:0008006" key="3">
    <source>
        <dbReference type="Google" id="ProtNLM"/>
    </source>
</evidence>
<reference evidence="1 2" key="1">
    <citation type="submission" date="2016-10" db="EMBL/GenBank/DDBJ databases">
        <authorList>
            <person name="de Groot N.N."/>
        </authorList>
    </citation>
    <scope>NUCLEOTIDE SEQUENCE [LARGE SCALE GENOMIC DNA]</scope>
    <source>
        <strain evidence="1 2">DSM 6059</strain>
    </source>
</reference>
<dbReference type="InterPro" id="IPR025514">
    <property type="entry name" value="DUF4402"/>
</dbReference>
<protein>
    <recommendedName>
        <fullName evidence="3">DUF4402 domain-containing protein</fullName>
    </recommendedName>
</protein>
<dbReference type="EMBL" id="FOLO01000006">
    <property type="protein sequence ID" value="SFC25700.1"/>
    <property type="molecule type" value="Genomic_DNA"/>
</dbReference>
<dbReference type="AlphaFoldDB" id="A0A1I1HXL8"/>
<evidence type="ECO:0000313" key="2">
    <source>
        <dbReference type="Proteomes" id="UP000198862"/>
    </source>
</evidence>
<accession>A0A1I1HXL8</accession>
<gene>
    <name evidence="1" type="ORF">SAMN02745724_01283</name>
</gene>
<sequence length="176" mass="19741">MCKIQIIPFIITLLFFLSFHCLATSITGTLRVRTTEKIGTTELQSLSFGSIEKKLNGKCIIQITTHKKRTHSKSTKTNLNSCSADNLARPGIFTLKGLAKARVKIQLKNALTKGWKFEPYGITDKKIQKTNIKKIVTQFSNTGEATLYIGGKLTINAVSKVFHHNDYAEYTINIIY</sequence>
<dbReference type="Proteomes" id="UP000198862">
    <property type="component" value="Unassembled WGS sequence"/>
</dbReference>
<evidence type="ECO:0000313" key="1">
    <source>
        <dbReference type="EMBL" id="SFC25700.1"/>
    </source>
</evidence>
<name>A0A1I1HXL8_9GAMM</name>
<dbReference type="Pfam" id="PF14352">
    <property type="entry name" value="DUF4402"/>
    <property type="match status" value="1"/>
</dbReference>